<evidence type="ECO:0000313" key="1">
    <source>
        <dbReference type="EMBL" id="KAK7282049.1"/>
    </source>
</evidence>
<name>A0AAN9FW40_CROPI</name>
<comment type="caution">
    <text evidence="1">The sequence shown here is derived from an EMBL/GenBank/DDBJ whole genome shotgun (WGS) entry which is preliminary data.</text>
</comment>
<reference evidence="1 2" key="1">
    <citation type="submission" date="2024-01" db="EMBL/GenBank/DDBJ databases">
        <title>The genomes of 5 underutilized Papilionoideae crops provide insights into root nodulation and disease resistanc.</title>
        <authorList>
            <person name="Yuan L."/>
        </authorList>
    </citation>
    <scope>NUCLEOTIDE SEQUENCE [LARGE SCALE GENOMIC DNA]</scope>
    <source>
        <strain evidence="1">ZHUSHIDOU_FW_LH</strain>
        <tissue evidence="1">Leaf</tissue>
    </source>
</reference>
<dbReference type="GO" id="GO:0000209">
    <property type="term" value="P:protein polyubiquitination"/>
    <property type="evidence" value="ECO:0007669"/>
    <property type="project" value="TreeGrafter"/>
</dbReference>
<dbReference type="EMBL" id="JAYWIO010000002">
    <property type="protein sequence ID" value="KAK7282049.1"/>
    <property type="molecule type" value="Genomic_DNA"/>
</dbReference>
<dbReference type="PANTHER" id="PTHR14939:SF8">
    <property type="entry name" value="FIST C-DOMAIN DOMAIN-CONTAINING PROTEIN"/>
    <property type="match status" value="1"/>
</dbReference>
<dbReference type="Proteomes" id="UP001372338">
    <property type="component" value="Unassembled WGS sequence"/>
</dbReference>
<evidence type="ECO:0008006" key="3">
    <source>
        <dbReference type="Google" id="ProtNLM"/>
    </source>
</evidence>
<gene>
    <name evidence="1" type="ORF">RIF29_10548</name>
</gene>
<dbReference type="AlphaFoldDB" id="A0AAN9FW40"/>
<protein>
    <recommendedName>
        <fullName evidence="3">FIST C-domain domain-containing protein</fullName>
    </recommendedName>
</protein>
<proteinExistence type="predicted"/>
<dbReference type="GO" id="GO:0032436">
    <property type="term" value="P:positive regulation of proteasomal ubiquitin-dependent protein catabolic process"/>
    <property type="evidence" value="ECO:0007669"/>
    <property type="project" value="TreeGrafter"/>
</dbReference>
<organism evidence="1 2">
    <name type="scientific">Crotalaria pallida</name>
    <name type="common">Smooth rattlebox</name>
    <name type="synonym">Crotalaria striata</name>
    <dbReference type="NCBI Taxonomy" id="3830"/>
    <lineage>
        <taxon>Eukaryota</taxon>
        <taxon>Viridiplantae</taxon>
        <taxon>Streptophyta</taxon>
        <taxon>Embryophyta</taxon>
        <taxon>Tracheophyta</taxon>
        <taxon>Spermatophyta</taxon>
        <taxon>Magnoliopsida</taxon>
        <taxon>eudicotyledons</taxon>
        <taxon>Gunneridae</taxon>
        <taxon>Pentapetalae</taxon>
        <taxon>rosids</taxon>
        <taxon>fabids</taxon>
        <taxon>Fabales</taxon>
        <taxon>Fabaceae</taxon>
        <taxon>Papilionoideae</taxon>
        <taxon>50 kb inversion clade</taxon>
        <taxon>genistoids sensu lato</taxon>
        <taxon>core genistoids</taxon>
        <taxon>Crotalarieae</taxon>
        <taxon>Crotalaria</taxon>
    </lineage>
</organism>
<sequence length="194" mass="21404">MHKLAANLRAIELSSLTVHQFESNCPEHQKPEHSRSTLDSNNGFSLFNIDIIGAGGIRSSDALLFYLKNQQIARTTSTIAYDNLALLKQNKSDIDKKRAGNNGDMDGIFGGLVLCCNSHGKSYFREPNLDLSPISRNFLGVPVAGVFCRGEIGRGSSKFIIDEHREQRPPHCSRHASSAIYLVMSYHPVPSTSM</sequence>
<keyword evidence="2" id="KW-1185">Reference proteome</keyword>
<accession>A0AAN9FW40</accession>
<dbReference type="PANTHER" id="PTHR14939">
    <property type="entry name" value="F-BOX ONLY PROTEIN 22"/>
    <property type="match status" value="1"/>
</dbReference>
<evidence type="ECO:0000313" key="2">
    <source>
        <dbReference type="Proteomes" id="UP001372338"/>
    </source>
</evidence>